<gene>
    <name evidence="2" type="ORF">ACFR9U_21190</name>
</gene>
<evidence type="ECO:0000313" key="3">
    <source>
        <dbReference type="Proteomes" id="UP001597119"/>
    </source>
</evidence>
<evidence type="ECO:0000259" key="1">
    <source>
        <dbReference type="Pfam" id="PF03551"/>
    </source>
</evidence>
<protein>
    <submittedName>
        <fullName evidence="2">PadR family transcriptional regulator</fullName>
    </submittedName>
</protein>
<dbReference type="SUPFAM" id="SSF46785">
    <property type="entry name" value="Winged helix' DNA-binding domain"/>
    <property type="match status" value="1"/>
</dbReference>
<dbReference type="RefSeq" id="WP_247380980.1">
    <property type="nucleotide sequence ID" value="NZ_JALLGV010000009.1"/>
</dbReference>
<dbReference type="Proteomes" id="UP001597119">
    <property type="component" value="Unassembled WGS sequence"/>
</dbReference>
<sequence length="112" mass="12669">MATPKTPTPDAIDTFPEYSTFQREVLLAIATLETEGTDPYGLAIKRQLESVYDEEINHGRLYPNLDTLVTDGLVEKTALDKRTNEYSLTEVGEQFLVEQQVRITDVLDAYLD</sequence>
<accession>A0ABD6CGX7</accession>
<dbReference type="InterPro" id="IPR036388">
    <property type="entry name" value="WH-like_DNA-bd_sf"/>
</dbReference>
<dbReference type="EMBL" id="JBHUDJ010000015">
    <property type="protein sequence ID" value="MFD1589500.1"/>
    <property type="molecule type" value="Genomic_DNA"/>
</dbReference>
<dbReference type="AlphaFoldDB" id="A0ABD6CGX7"/>
<dbReference type="InterPro" id="IPR005149">
    <property type="entry name" value="Tscrpt_reg_PadR_N"/>
</dbReference>
<comment type="caution">
    <text evidence="2">The sequence shown here is derived from an EMBL/GenBank/DDBJ whole genome shotgun (WGS) entry which is preliminary data.</text>
</comment>
<dbReference type="Gene3D" id="1.10.10.10">
    <property type="entry name" value="Winged helix-like DNA-binding domain superfamily/Winged helix DNA-binding domain"/>
    <property type="match status" value="1"/>
</dbReference>
<organism evidence="2 3">
    <name type="scientific">Halorientalis brevis</name>
    <dbReference type="NCBI Taxonomy" id="1126241"/>
    <lineage>
        <taxon>Archaea</taxon>
        <taxon>Methanobacteriati</taxon>
        <taxon>Methanobacteriota</taxon>
        <taxon>Stenosarchaea group</taxon>
        <taxon>Halobacteria</taxon>
        <taxon>Halobacteriales</taxon>
        <taxon>Haloarculaceae</taxon>
        <taxon>Halorientalis</taxon>
    </lineage>
</organism>
<dbReference type="Pfam" id="PF03551">
    <property type="entry name" value="PadR"/>
    <property type="match status" value="1"/>
</dbReference>
<feature type="domain" description="Transcription regulator PadR N-terminal" evidence="1">
    <location>
        <begin position="37"/>
        <end position="96"/>
    </location>
</feature>
<evidence type="ECO:0000313" key="2">
    <source>
        <dbReference type="EMBL" id="MFD1589500.1"/>
    </source>
</evidence>
<proteinExistence type="predicted"/>
<keyword evidence="3" id="KW-1185">Reference proteome</keyword>
<dbReference type="InterPro" id="IPR036390">
    <property type="entry name" value="WH_DNA-bd_sf"/>
</dbReference>
<name>A0ABD6CGX7_9EURY</name>
<reference evidence="2 3" key="1">
    <citation type="journal article" date="2019" name="Int. J. Syst. Evol. Microbiol.">
        <title>The Global Catalogue of Microorganisms (GCM) 10K type strain sequencing project: providing services to taxonomists for standard genome sequencing and annotation.</title>
        <authorList>
            <consortium name="The Broad Institute Genomics Platform"/>
            <consortium name="The Broad Institute Genome Sequencing Center for Infectious Disease"/>
            <person name="Wu L."/>
            <person name="Ma J."/>
        </authorList>
    </citation>
    <scope>NUCLEOTIDE SEQUENCE [LARGE SCALE GENOMIC DNA]</scope>
    <source>
        <strain evidence="2 3">CGMCC 1.12125</strain>
    </source>
</reference>